<name>A0A812WXP6_9DINO</name>
<evidence type="ECO:0000256" key="5">
    <source>
        <dbReference type="ARBA" id="ARBA00022803"/>
    </source>
</evidence>
<keyword evidence="6" id="KW-0969">Cilium</keyword>
<evidence type="ECO:0000256" key="4">
    <source>
        <dbReference type="ARBA" id="ARBA00022737"/>
    </source>
</evidence>
<comment type="similarity">
    <text evidence="8">Belongs to the IFT172 family.</text>
</comment>
<dbReference type="SMART" id="SM00320">
    <property type="entry name" value="WD40"/>
    <property type="match status" value="5"/>
</dbReference>
<feature type="non-terminal residue" evidence="11">
    <location>
        <position position="1"/>
    </location>
</feature>
<dbReference type="EMBL" id="CAJNJA010035119">
    <property type="protein sequence ID" value="CAE7702835.1"/>
    <property type="molecule type" value="Genomic_DNA"/>
</dbReference>
<dbReference type="PANTHER" id="PTHR15722:SF2">
    <property type="entry name" value="INTRAFLAGELLAR TRANSPORT PROTEIN 172 HOMOLOG"/>
    <property type="match status" value="1"/>
</dbReference>
<keyword evidence="12" id="KW-1185">Reference proteome</keyword>
<dbReference type="Gene3D" id="2.130.10.10">
    <property type="entry name" value="YVTN repeat-like/Quinoprotein amine dehydrogenase"/>
    <property type="match status" value="1"/>
</dbReference>
<keyword evidence="2" id="KW-0217">Developmental protein</keyword>
<keyword evidence="3" id="KW-0853">WD repeat</keyword>
<evidence type="ECO:0000256" key="7">
    <source>
        <dbReference type="ARBA" id="ARBA00023273"/>
    </source>
</evidence>
<sequence>AARMYAVRTIEFSPDGTKLAVAQSDNIVFVYKLGSDWKDKKSICNKFQQSSSVTCLTWPAGHPNEVVFGLAEGKVKVGQLKSNKAATLYSTDSFVVSMCAGPDGNSILSGHLDGSIYRFHFETETVPRPTTTKFAMVPQCVPYALSWGYAGICAAGNDRMVRFWDSEGREGQTFDYSGDPKIKEFTVAAFNPSGESVVLGNYNRFLVFAWHPKRSEWAEVVQREVPNLYSVTALSWRADGSRLIVGSLCGGVDMFDVCIRRSRYRDSHEFTYVSLSQVIVKSLRSGARIVLKSNVGFEIKKINIFQERFLVAHTPESILLGDLQTCRLSEIPWHSSGNEKFVFDNPTVCMIFKAGELSVVEYGCNELLACVGTLCEEIEWQRLRSALSRIKARTEFMSPHLISVRINAPEEGDAYAPAMGELKVIAYLLDLMTIRVCDLAVSNATLANIHHDTRIDWLELNPNGANRLIFRDKRRQLYLFDIEQQSRVTLLNYCNYVQWVPDSDVVVAQNRGQLCVWYSINAPDRVTLHEIKGDIEDIERSNGRTCVIVDEGVNMVEYELDEGLISFGSCLERGQYAKAVDLLEELPLTPETEAMWRSLADASMEHFNLPVAERCYAVLGDVAKSRYLHKVNRLIQDHAAEVGGDGSNYYMAQAKMAMLAKQFQRAEAILLDHNELDEALAMYQELHKYNESIQLAERKNHPKLMHLKNYYLQWLLSTQQEEKAGELQEIDGDYVRTSAACTLAGSMALYSQPPAILWPLPTASQHGVALPMVRSLSELFRFSGEQSTSQGGPLPRRGEGFAGWPAEQRPRTRTGLPNQAPALDLSEIRFLRDDFARLDTLAPGSNELVNVDVPNHWLSISRTRPTKSPGHAWGRSKRSKQKVEWRLKQGPPLAHKNWAFPSRLRVSTGTAKRRRLEQPAGVIVRPTMERVREALFNQVTAMHLFEDRSVRHLDLFTGTGSVGIEALSRGAAECVFVDSSKDCVDCAIANAWLCGYMEHEEASKGPMNERVEAEIGPLSMVGGPRAQVQIELHRAQVARQPVGAIQAEVLDFLEDPEKYGLVNRSFNLVTVSPNPDEISFRQLCTALAKSELIERDGLVCIEYPRELGALPPVLCAPFDDEDDFDDVAAGVPVLHGLRNREYGNTMLAIYTKLPTGVRGRTGEPRPWEFTETLMQPKLRQRSRDLWRTPSIFANHGERGFAVPKKELLQKIVAGLQASGMHDRAGGLYERMGLIQPAMDAYRRGHAYRQAIELAKHSQPGLVVALEEEWGDWLVSQRQVDAAINHYIEAGSAQKAIDAAMTARQWHKAETLLDQASMGADQSFALPFYEKLAMHYAHSRQFDQAERAFIKSGRPQRAVQMYVEHAQYEKAHRVAKAHLSPAERTELYIALAQGLEQSVKLQEAEQMYLAVNEFDLAINMYKKREEYEQMLRLVSKYRKELLNDTYKHIAEQYEMKGNLKKAEHYYVEAKMWTSAMSMYRQLEKWEDAKRVAKANGGKQSFEKVVLAQAHATFKEHGAEAGKKLLAKHGLIEIVDPSACTHWHGSLSNGKDGSEAIDYAVEHSNFQHAFELANHSAKHKLPDIHLKKALALEDDEQFKLAEEEFIKANKPKEAIDMYVHGRDWVSAMRVAEAYERESVKDVMVHHAKDLVDQNNMQAAENLFVQAGKPELAVKAYSSKRMVNEAVRVCKKHCPQMLGDVVDSYGDGAAAPGAAQSLDEILDAAKIYEETGNYLRAIDAYLSVSETASSEPDRLEEAHGS</sequence>
<keyword evidence="5" id="KW-0802">TPR repeat</keyword>
<dbReference type="SUPFAM" id="SSF50978">
    <property type="entry name" value="WD40 repeat-like"/>
    <property type="match status" value="1"/>
</dbReference>
<evidence type="ECO:0000256" key="9">
    <source>
        <dbReference type="SAM" id="MobiDB-lite"/>
    </source>
</evidence>
<dbReference type="GO" id="GO:0030992">
    <property type="term" value="C:intraciliary transport particle B"/>
    <property type="evidence" value="ECO:0007669"/>
    <property type="project" value="TreeGrafter"/>
</dbReference>
<dbReference type="InterPro" id="IPR001680">
    <property type="entry name" value="WD40_rpt"/>
</dbReference>
<evidence type="ECO:0000256" key="8">
    <source>
        <dbReference type="ARBA" id="ARBA00038130"/>
    </source>
</evidence>
<dbReference type="GO" id="GO:0005930">
    <property type="term" value="C:axoneme"/>
    <property type="evidence" value="ECO:0007669"/>
    <property type="project" value="TreeGrafter"/>
</dbReference>
<dbReference type="OrthoDB" id="2186662at2759"/>
<organism evidence="11 12">
    <name type="scientific">Symbiodinium necroappetens</name>
    <dbReference type="NCBI Taxonomy" id="1628268"/>
    <lineage>
        <taxon>Eukaryota</taxon>
        <taxon>Sar</taxon>
        <taxon>Alveolata</taxon>
        <taxon>Dinophyceae</taxon>
        <taxon>Suessiales</taxon>
        <taxon>Symbiodiniaceae</taxon>
        <taxon>Symbiodinium</taxon>
    </lineage>
</organism>
<dbReference type="InterPro" id="IPR036322">
    <property type="entry name" value="WD40_repeat_dom_sf"/>
</dbReference>
<protein>
    <submittedName>
        <fullName evidence="11">Ift172 protein</fullName>
    </submittedName>
</protein>
<dbReference type="Proteomes" id="UP000601435">
    <property type="component" value="Unassembled WGS sequence"/>
</dbReference>
<dbReference type="Gene3D" id="1.25.40.470">
    <property type="match status" value="4"/>
</dbReference>
<evidence type="ECO:0000256" key="2">
    <source>
        <dbReference type="ARBA" id="ARBA00022473"/>
    </source>
</evidence>
<evidence type="ECO:0000256" key="1">
    <source>
        <dbReference type="ARBA" id="ARBA00004138"/>
    </source>
</evidence>
<proteinExistence type="inferred from homology"/>
<evidence type="ECO:0000313" key="11">
    <source>
        <dbReference type="EMBL" id="CAE7702835.1"/>
    </source>
</evidence>
<dbReference type="Pfam" id="PF23387">
    <property type="entry name" value="TPR_IFT80_172"/>
    <property type="match status" value="1"/>
</dbReference>
<gene>
    <name evidence="11" type="primary">Ift172</name>
    <name evidence="11" type="ORF">SNEC2469_LOCUS20246</name>
</gene>
<evidence type="ECO:0000256" key="6">
    <source>
        <dbReference type="ARBA" id="ARBA00023069"/>
    </source>
</evidence>
<keyword evidence="7" id="KW-0966">Cell projection</keyword>
<feature type="domain" description="IFT80/172/WDR35 TPR" evidence="10">
    <location>
        <begin position="595"/>
        <end position="724"/>
    </location>
</feature>
<keyword evidence="4" id="KW-0677">Repeat</keyword>
<evidence type="ECO:0000313" key="12">
    <source>
        <dbReference type="Proteomes" id="UP000601435"/>
    </source>
</evidence>
<dbReference type="FunFam" id="1.25.40.470:FF:000008">
    <property type="entry name" value="Intraflagellar transport protein 172 homolog"/>
    <property type="match status" value="1"/>
</dbReference>
<dbReference type="SUPFAM" id="SSF69322">
    <property type="entry name" value="Tricorn protease domain 2"/>
    <property type="match status" value="1"/>
</dbReference>
<comment type="subcellular location">
    <subcellularLocation>
        <location evidence="1">Cell projection</location>
        <location evidence="1">Cilium</location>
    </subcellularLocation>
</comment>
<reference evidence="11" key="1">
    <citation type="submission" date="2021-02" db="EMBL/GenBank/DDBJ databases">
        <authorList>
            <person name="Dougan E. K."/>
            <person name="Rhodes N."/>
            <person name="Thang M."/>
            <person name="Chan C."/>
        </authorList>
    </citation>
    <scope>NUCLEOTIDE SEQUENCE</scope>
</reference>
<dbReference type="InterPro" id="IPR029063">
    <property type="entry name" value="SAM-dependent_MTases_sf"/>
</dbReference>
<feature type="region of interest" description="Disordered" evidence="9">
    <location>
        <begin position="862"/>
        <end position="881"/>
    </location>
</feature>
<accession>A0A812WXP6</accession>
<dbReference type="GO" id="GO:0042073">
    <property type="term" value="P:intraciliary transport"/>
    <property type="evidence" value="ECO:0007669"/>
    <property type="project" value="TreeGrafter"/>
</dbReference>
<dbReference type="Pfam" id="PF03602">
    <property type="entry name" value="Cons_hypoth95"/>
    <property type="match status" value="1"/>
</dbReference>
<dbReference type="InterPro" id="IPR056157">
    <property type="entry name" value="TPR_IFT80_172_dom"/>
</dbReference>
<evidence type="ECO:0000259" key="10">
    <source>
        <dbReference type="Pfam" id="PF23387"/>
    </source>
</evidence>
<feature type="region of interest" description="Disordered" evidence="9">
    <location>
        <begin position="784"/>
        <end position="819"/>
    </location>
</feature>
<dbReference type="PANTHER" id="PTHR15722">
    <property type="entry name" value="IFT140/172-RELATED"/>
    <property type="match status" value="1"/>
</dbReference>
<comment type="caution">
    <text evidence="11">The sequence shown here is derived from an EMBL/GenBank/DDBJ whole genome shotgun (WGS) entry which is preliminary data.</text>
</comment>
<dbReference type="GO" id="GO:0036064">
    <property type="term" value="C:ciliary basal body"/>
    <property type="evidence" value="ECO:0007669"/>
    <property type="project" value="TreeGrafter"/>
</dbReference>
<dbReference type="Gene3D" id="3.40.50.150">
    <property type="entry name" value="Vaccinia Virus protein VP39"/>
    <property type="match status" value="1"/>
</dbReference>
<evidence type="ECO:0000256" key="3">
    <source>
        <dbReference type="ARBA" id="ARBA00022574"/>
    </source>
</evidence>
<dbReference type="SUPFAM" id="SSF53335">
    <property type="entry name" value="S-adenosyl-L-methionine-dependent methyltransferases"/>
    <property type="match status" value="1"/>
</dbReference>
<dbReference type="InterPro" id="IPR015943">
    <property type="entry name" value="WD40/YVTN_repeat-like_dom_sf"/>
</dbReference>